<dbReference type="OrthoDB" id="9785812at2"/>
<organism evidence="3 4">
    <name type="scientific">Vibrio algivorus</name>
    <dbReference type="NCBI Taxonomy" id="1667024"/>
    <lineage>
        <taxon>Bacteria</taxon>
        <taxon>Pseudomonadati</taxon>
        <taxon>Pseudomonadota</taxon>
        <taxon>Gammaproteobacteria</taxon>
        <taxon>Vibrionales</taxon>
        <taxon>Vibrionaceae</taxon>
        <taxon>Vibrio</taxon>
    </lineage>
</organism>
<dbReference type="RefSeq" id="WP_089122411.1">
    <property type="nucleotide sequence ID" value="NZ_BSPV01000006.1"/>
</dbReference>
<dbReference type="Gene3D" id="3.40.50.720">
    <property type="entry name" value="NAD(P)-binding Rossmann-like Domain"/>
    <property type="match status" value="1"/>
</dbReference>
<dbReference type="EMBL" id="VMKJ01000001">
    <property type="protein sequence ID" value="TVO40073.1"/>
    <property type="molecule type" value="Genomic_DNA"/>
</dbReference>
<reference evidence="2" key="1">
    <citation type="journal article" date="2014" name="Int. J. Syst. Evol. Microbiol.">
        <title>Complete genome of a new Firmicutes species belonging to the dominant human colonic microbiota ('Ruminococcus bicirculans') reveals two chromosomes and a selective capacity to utilize plant glucans.</title>
        <authorList>
            <consortium name="NISC Comparative Sequencing Program"/>
            <person name="Wegmann U."/>
            <person name="Louis P."/>
            <person name="Goesmann A."/>
            <person name="Henrissat B."/>
            <person name="Duncan S.H."/>
            <person name="Flint H.J."/>
        </authorList>
    </citation>
    <scope>NUCLEOTIDE SEQUENCE</scope>
    <source>
        <strain evidence="2">NBRC 111146</strain>
    </source>
</reference>
<dbReference type="SUPFAM" id="SSF51735">
    <property type="entry name" value="NAD(P)-binding Rossmann-fold domains"/>
    <property type="match status" value="1"/>
</dbReference>
<dbReference type="EMBL" id="BSPV01000006">
    <property type="protein sequence ID" value="GLT14919.1"/>
    <property type="molecule type" value="Genomic_DNA"/>
</dbReference>
<proteinExistence type="predicted"/>
<evidence type="ECO:0000313" key="5">
    <source>
        <dbReference type="Proteomes" id="UP001157156"/>
    </source>
</evidence>
<feature type="domain" description="Enoyl reductase (ER)" evidence="1">
    <location>
        <begin position="13"/>
        <end position="313"/>
    </location>
</feature>
<evidence type="ECO:0000313" key="2">
    <source>
        <dbReference type="EMBL" id="GLT14919.1"/>
    </source>
</evidence>
<sequence length="317" mass="33403">MPSNAKIVISQFGAPEQLEILDSDIPSPQEGEVLVKVSYAGVNPIDVKTRAGLGWAAQHNKNNLPWTPGYDISGVVLKQGEGSRKFNLNDMVTGFIGFPLRGGGYSQYVCVPESELALVPEDISLKAAAAIPLAGQTAAQALEKAQIQSGETVVILAGAGGVGHIAVQIAVAAKTKVYATCSADNLEYVNSLGATGLDYANTDCLKEIGHIDVLIDLVGGDTAIQAMKHLHPGSRVITVPTITASSVCEHASQMGIIGMGILVEPDVTQLEELVKLISAGMIKVEIEQVLNYQDVVTAHKKIETGRARGKILLNMQS</sequence>
<comment type="caution">
    <text evidence="3">The sequence shown here is derived from an EMBL/GenBank/DDBJ whole genome shotgun (WGS) entry which is preliminary data.</text>
</comment>
<evidence type="ECO:0000313" key="3">
    <source>
        <dbReference type="EMBL" id="TVO40073.1"/>
    </source>
</evidence>
<dbReference type="Pfam" id="PF13602">
    <property type="entry name" value="ADH_zinc_N_2"/>
    <property type="match status" value="1"/>
</dbReference>
<evidence type="ECO:0000259" key="1">
    <source>
        <dbReference type="SMART" id="SM00829"/>
    </source>
</evidence>
<protein>
    <submittedName>
        <fullName evidence="3">NADP-dependent oxidoreductase</fullName>
    </submittedName>
    <submittedName>
        <fullName evidence="2">Quinone oxidoreductase</fullName>
    </submittedName>
</protein>
<keyword evidence="5" id="KW-1185">Reference proteome</keyword>
<dbReference type="SMART" id="SM00829">
    <property type="entry name" value="PKS_ER"/>
    <property type="match status" value="1"/>
</dbReference>
<dbReference type="Pfam" id="PF08240">
    <property type="entry name" value="ADH_N"/>
    <property type="match status" value="1"/>
</dbReference>
<dbReference type="InterPro" id="IPR052585">
    <property type="entry name" value="Lipid_raft_assoc_Zn_ADH"/>
</dbReference>
<dbReference type="PANTHER" id="PTHR43482">
    <property type="entry name" value="PROTEIN AST1-RELATED"/>
    <property type="match status" value="1"/>
</dbReference>
<reference evidence="2" key="4">
    <citation type="submission" date="2023-01" db="EMBL/GenBank/DDBJ databases">
        <title>Draft genome sequence of Vibrio algivorus strain NBRC 111146.</title>
        <authorList>
            <person name="Sun Q."/>
            <person name="Mori K."/>
        </authorList>
    </citation>
    <scope>NUCLEOTIDE SEQUENCE</scope>
    <source>
        <strain evidence="2">NBRC 111146</strain>
    </source>
</reference>
<dbReference type="Gene3D" id="3.90.180.10">
    <property type="entry name" value="Medium-chain alcohol dehydrogenases, catalytic domain"/>
    <property type="match status" value="1"/>
</dbReference>
<accession>A0A557PHE4</accession>
<evidence type="ECO:0000313" key="4">
    <source>
        <dbReference type="Proteomes" id="UP000319828"/>
    </source>
</evidence>
<dbReference type="Proteomes" id="UP001157156">
    <property type="component" value="Unassembled WGS sequence"/>
</dbReference>
<reference evidence="5" key="2">
    <citation type="journal article" date="2019" name="Int. J. Syst. Evol. Microbiol.">
        <title>The Global Catalogue of Microorganisms (GCM) 10K type strain sequencing project: providing services to taxonomists for standard genome sequencing and annotation.</title>
        <authorList>
            <consortium name="The Broad Institute Genomics Platform"/>
            <consortium name="The Broad Institute Genome Sequencing Center for Infectious Disease"/>
            <person name="Wu L."/>
            <person name="Ma J."/>
        </authorList>
    </citation>
    <scope>NUCLEOTIDE SEQUENCE [LARGE SCALE GENOMIC DNA]</scope>
    <source>
        <strain evidence="5">NBRC 111146</strain>
    </source>
</reference>
<dbReference type="PANTHER" id="PTHR43482:SF1">
    <property type="entry name" value="PROTEIN AST1-RELATED"/>
    <property type="match status" value="1"/>
</dbReference>
<dbReference type="InterPro" id="IPR013154">
    <property type="entry name" value="ADH-like_N"/>
</dbReference>
<dbReference type="Proteomes" id="UP000319828">
    <property type="component" value="Unassembled WGS sequence"/>
</dbReference>
<reference evidence="3 4" key="3">
    <citation type="submission" date="2019-07" db="EMBL/GenBank/DDBJ databases">
        <title>The draft genome sequence of Vibrio algivorus M1486.</title>
        <authorList>
            <person name="Meng X."/>
        </authorList>
    </citation>
    <scope>NUCLEOTIDE SEQUENCE [LARGE SCALE GENOMIC DNA]</scope>
    <source>
        <strain evidence="3 4">M1486</strain>
    </source>
</reference>
<gene>
    <name evidence="3" type="ORF">FOF44_01030</name>
    <name evidence="2" type="ORF">GCM10007931_18940</name>
</gene>
<dbReference type="InterPro" id="IPR036291">
    <property type="entry name" value="NAD(P)-bd_dom_sf"/>
</dbReference>
<name>A0A557PHE4_9VIBR</name>
<dbReference type="CDD" id="cd05289">
    <property type="entry name" value="MDR_like_2"/>
    <property type="match status" value="1"/>
</dbReference>
<dbReference type="GO" id="GO:0016491">
    <property type="term" value="F:oxidoreductase activity"/>
    <property type="evidence" value="ECO:0007669"/>
    <property type="project" value="InterPro"/>
</dbReference>
<dbReference type="InterPro" id="IPR020843">
    <property type="entry name" value="ER"/>
</dbReference>
<dbReference type="InterPro" id="IPR011032">
    <property type="entry name" value="GroES-like_sf"/>
</dbReference>
<dbReference type="SUPFAM" id="SSF50129">
    <property type="entry name" value="GroES-like"/>
    <property type="match status" value="1"/>
</dbReference>
<dbReference type="AlphaFoldDB" id="A0A557PHE4"/>